<evidence type="ECO:0000313" key="2">
    <source>
        <dbReference type="EMBL" id="EJK62653.1"/>
    </source>
</evidence>
<proteinExistence type="predicted"/>
<evidence type="ECO:0000256" key="1">
    <source>
        <dbReference type="SAM" id="MobiDB-lite"/>
    </source>
</evidence>
<organism evidence="2 3">
    <name type="scientific">Thalassiosira oceanica</name>
    <name type="common">Marine diatom</name>
    <dbReference type="NCBI Taxonomy" id="159749"/>
    <lineage>
        <taxon>Eukaryota</taxon>
        <taxon>Sar</taxon>
        <taxon>Stramenopiles</taxon>
        <taxon>Ochrophyta</taxon>
        <taxon>Bacillariophyta</taxon>
        <taxon>Coscinodiscophyceae</taxon>
        <taxon>Thalassiosirophycidae</taxon>
        <taxon>Thalassiosirales</taxon>
        <taxon>Thalassiosiraceae</taxon>
        <taxon>Thalassiosira</taxon>
    </lineage>
</organism>
<dbReference type="AlphaFoldDB" id="K0S953"/>
<dbReference type="Proteomes" id="UP000266841">
    <property type="component" value="Unassembled WGS sequence"/>
</dbReference>
<gene>
    <name evidence="2" type="ORF">THAOC_16725</name>
</gene>
<name>K0S953_THAOC</name>
<feature type="compositionally biased region" description="Low complexity" evidence="1">
    <location>
        <begin position="543"/>
        <end position="632"/>
    </location>
</feature>
<sequence>MIRVALAGAKAAEASSMYVSQLLSFTPFGQRYAIPARRDREAIIVLPQRSQVNQTIKQVRYTSPSHLTSTTFKTLSRMRFCKCFGRALVLSGLFAAQVQATSSCYATFQAKTTYKAGSTVSASIVEHTTEPCAPDLTHQADNRTSLCNADGTRPVAVTRTYNYRCVDGPKSLYCQQGWAFDPASVYGHVAWEKLEECYSETALFPNTWSVGDGCPAKYDSYNDGIGSYSSHYDPGDLVSVPIPASERAYGENKVYRCKDQGFEELDHHRAQISQCGQVGFEPDGSYGELVWEFLGNCTGTLPPPELVLGYWGRRCPEPWVEMDWVPAHLPDNTYEYASDASYYEPGKKLGGRMLFLTRLQSDVVYQCRRFPDYRHCGQAGYQPPKSPATPGAWKDAWTPQGICDPNYAEPPTSSPSFDALDVQEEGCPEVWQSLTSYYVLTICSSDKTIAPTQAPNAYGGGGAFCDGAEPYSSTRNYDYGDAVRVGMDRFVCLGFPFGQWCNNPSYKPGLVDGIWNNAWRRDGVCQASDPTQSPTPPAPSTPSPSQGPSQSPSALPSVSPSKSPSRSPTVVTQSPSMAPSTSPSQSPSKAPSTTSPSQSPSKAPSTSPSQSPSKAPSTSPSQSPSKAPSMAPTTSASQSPSKAPSTSPSQSPSKAPSMAPTTSPSKSPSSTPTGSPVCTGVEITFDGVLTNISHNNFGARNSDTDPFAMIENIGSYNGQDFHLKLESPLPNGDDPDCRSGTPESKAKCSIILSSNGAVTFYTRANSTYPIQFTLINASNDSPMTLPRFSFSLFDIGTSGRVVCYELENAYELSNLLIFPEFFWADDTYDTLACGGCQNSCCPVGSTVPYLQQSGSTDITVHGQTFTSGDMFVADPAAGGITDVTNPLALTDFQQSQSARLVYSGTSSWLMAFGRGSKGGRHQFAGYTNIGQDIC</sequence>
<feature type="region of interest" description="Disordered" evidence="1">
    <location>
        <begin position="524"/>
        <end position="678"/>
    </location>
</feature>
<keyword evidence="3" id="KW-1185">Reference proteome</keyword>
<protein>
    <submittedName>
        <fullName evidence="2">Uncharacterized protein</fullName>
    </submittedName>
</protein>
<feature type="compositionally biased region" description="Low complexity" evidence="1">
    <location>
        <begin position="651"/>
        <end position="676"/>
    </location>
</feature>
<dbReference type="PANTHER" id="PTHR44826">
    <property type="entry name" value="SPORE COAT PROTEIN SP85"/>
    <property type="match status" value="1"/>
</dbReference>
<dbReference type="OrthoDB" id="5946976at2759"/>
<comment type="caution">
    <text evidence="2">The sequence shown here is derived from an EMBL/GenBank/DDBJ whole genome shotgun (WGS) entry which is preliminary data.</text>
</comment>
<accession>K0S953</accession>
<dbReference type="InterPro" id="IPR051860">
    <property type="entry name" value="Plasmodium_CSP_Invasion"/>
</dbReference>
<dbReference type="eggNOG" id="ENOG502S8ZT">
    <property type="taxonomic scope" value="Eukaryota"/>
</dbReference>
<dbReference type="EMBL" id="AGNL01018714">
    <property type="protein sequence ID" value="EJK62653.1"/>
    <property type="molecule type" value="Genomic_DNA"/>
</dbReference>
<feature type="compositionally biased region" description="Pro residues" evidence="1">
    <location>
        <begin position="533"/>
        <end position="542"/>
    </location>
</feature>
<reference evidence="2 3" key="1">
    <citation type="journal article" date="2012" name="Genome Biol.">
        <title>Genome and low-iron response of an oceanic diatom adapted to chronic iron limitation.</title>
        <authorList>
            <person name="Lommer M."/>
            <person name="Specht M."/>
            <person name="Roy A.S."/>
            <person name="Kraemer L."/>
            <person name="Andreson R."/>
            <person name="Gutowska M.A."/>
            <person name="Wolf J."/>
            <person name="Bergner S.V."/>
            <person name="Schilhabel M.B."/>
            <person name="Klostermeier U.C."/>
            <person name="Beiko R.G."/>
            <person name="Rosenstiel P."/>
            <person name="Hippler M."/>
            <person name="Laroche J."/>
        </authorList>
    </citation>
    <scope>NUCLEOTIDE SEQUENCE [LARGE SCALE GENOMIC DNA]</scope>
    <source>
        <strain evidence="2 3">CCMP1005</strain>
    </source>
</reference>
<feature type="compositionally biased region" description="Polar residues" evidence="1">
    <location>
        <begin position="633"/>
        <end position="650"/>
    </location>
</feature>
<evidence type="ECO:0000313" key="3">
    <source>
        <dbReference type="Proteomes" id="UP000266841"/>
    </source>
</evidence>